<dbReference type="Gene3D" id="2.60.34.10">
    <property type="entry name" value="Substrate Binding Domain Of DNAk, Chain A, domain 1"/>
    <property type="match status" value="1"/>
</dbReference>
<proteinExistence type="predicted"/>
<dbReference type="AlphaFoldDB" id="A0A9N9H1N6"/>
<dbReference type="InterPro" id="IPR013126">
    <property type="entry name" value="Hsp_70_fam"/>
</dbReference>
<evidence type="ECO:0000256" key="1">
    <source>
        <dbReference type="ARBA" id="ARBA00022741"/>
    </source>
</evidence>
<dbReference type="EMBL" id="CAJVPP010004520">
    <property type="protein sequence ID" value="CAG8651331.1"/>
    <property type="molecule type" value="Genomic_DNA"/>
</dbReference>
<keyword evidence="1" id="KW-0547">Nucleotide-binding</keyword>
<name>A0A9N9H1N6_FUNMO</name>
<keyword evidence="4" id="KW-1185">Reference proteome</keyword>
<comment type="caution">
    <text evidence="3">The sequence shown here is derived from an EMBL/GenBank/DDBJ whole genome shotgun (WGS) entry which is preliminary data.</text>
</comment>
<keyword evidence="2" id="KW-0067">ATP-binding</keyword>
<feature type="non-terminal residue" evidence="3">
    <location>
        <position position="1"/>
    </location>
</feature>
<protein>
    <submittedName>
        <fullName evidence="3">7652_t:CDS:1</fullName>
    </submittedName>
</protein>
<sequence>ILSGETSEKTQDILLLDVAALSLVIETNSGIMTPFMNVIRREIS</sequence>
<gene>
    <name evidence="3" type="ORF">FMOSSE_LOCUS11494</name>
</gene>
<evidence type="ECO:0000313" key="3">
    <source>
        <dbReference type="EMBL" id="CAG8651331.1"/>
    </source>
</evidence>
<dbReference type="Proteomes" id="UP000789375">
    <property type="component" value="Unassembled WGS sequence"/>
</dbReference>
<accession>A0A9N9H1N6</accession>
<reference evidence="3" key="1">
    <citation type="submission" date="2021-06" db="EMBL/GenBank/DDBJ databases">
        <authorList>
            <person name="Kallberg Y."/>
            <person name="Tangrot J."/>
            <person name="Rosling A."/>
        </authorList>
    </citation>
    <scope>NUCLEOTIDE SEQUENCE</scope>
    <source>
        <strain evidence="3">87-6 pot B 2015</strain>
    </source>
</reference>
<dbReference type="GO" id="GO:0140662">
    <property type="term" value="F:ATP-dependent protein folding chaperone"/>
    <property type="evidence" value="ECO:0007669"/>
    <property type="project" value="InterPro"/>
</dbReference>
<evidence type="ECO:0000256" key="2">
    <source>
        <dbReference type="ARBA" id="ARBA00022840"/>
    </source>
</evidence>
<dbReference type="InterPro" id="IPR029047">
    <property type="entry name" value="HSP70_peptide-bd_sf"/>
</dbReference>
<evidence type="ECO:0000313" key="4">
    <source>
        <dbReference type="Proteomes" id="UP000789375"/>
    </source>
</evidence>
<organism evidence="3 4">
    <name type="scientific">Funneliformis mosseae</name>
    <name type="common">Endomycorrhizal fungus</name>
    <name type="synonym">Glomus mosseae</name>
    <dbReference type="NCBI Taxonomy" id="27381"/>
    <lineage>
        <taxon>Eukaryota</taxon>
        <taxon>Fungi</taxon>
        <taxon>Fungi incertae sedis</taxon>
        <taxon>Mucoromycota</taxon>
        <taxon>Glomeromycotina</taxon>
        <taxon>Glomeromycetes</taxon>
        <taxon>Glomerales</taxon>
        <taxon>Glomeraceae</taxon>
        <taxon>Funneliformis</taxon>
    </lineage>
</organism>
<dbReference type="GO" id="GO:0005524">
    <property type="term" value="F:ATP binding"/>
    <property type="evidence" value="ECO:0007669"/>
    <property type="project" value="UniProtKB-KW"/>
</dbReference>
<dbReference type="Pfam" id="PF00012">
    <property type="entry name" value="HSP70"/>
    <property type="match status" value="1"/>
</dbReference>